<feature type="region of interest" description="Disordered" evidence="1">
    <location>
        <begin position="84"/>
        <end position="110"/>
    </location>
</feature>
<feature type="compositionally biased region" description="Low complexity" evidence="1">
    <location>
        <begin position="98"/>
        <end position="110"/>
    </location>
</feature>
<protein>
    <submittedName>
        <fullName evidence="2">Uncharacterized protein</fullName>
    </submittedName>
</protein>
<proteinExistence type="predicted"/>
<name>A0A1Y2I4N6_9FUNG</name>
<reference evidence="2 3" key="1">
    <citation type="submission" date="2016-07" db="EMBL/GenBank/DDBJ databases">
        <title>Pervasive Adenine N6-methylation of Active Genes in Fungi.</title>
        <authorList>
            <consortium name="DOE Joint Genome Institute"/>
            <person name="Mondo S.J."/>
            <person name="Dannebaum R.O."/>
            <person name="Kuo R.C."/>
            <person name="Labutti K."/>
            <person name="Haridas S."/>
            <person name="Kuo A."/>
            <person name="Salamov A."/>
            <person name="Ahrendt S.R."/>
            <person name="Lipzen A."/>
            <person name="Sullivan W."/>
            <person name="Andreopoulos W.B."/>
            <person name="Clum A."/>
            <person name="Lindquist E."/>
            <person name="Daum C."/>
            <person name="Ramamoorthy G.K."/>
            <person name="Gryganskyi A."/>
            <person name="Culley D."/>
            <person name="Magnuson J.K."/>
            <person name="James T.Y."/>
            <person name="O'Malley M.A."/>
            <person name="Stajich J.E."/>
            <person name="Spatafora J.W."/>
            <person name="Visel A."/>
            <person name="Grigoriev I.V."/>
        </authorList>
    </citation>
    <scope>NUCLEOTIDE SEQUENCE [LARGE SCALE GENOMIC DNA]</scope>
    <source>
        <strain evidence="2 3">PL171</strain>
    </source>
</reference>
<evidence type="ECO:0000256" key="1">
    <source>
        <dbReference type="SAM" id="MobiDB-lite"/>
    </source>
</evidence>
<gene>
    <name evidence="2" type="ORF">BCR44DRAFT_1013523</name>
</gene>
<sequence length="110" mass="11879">MTSACSRASVAGSNVRLPPMCSSTYDRINETQSINGQCVTPAQSTTPPLLITGVIKSSFQNVANPPDQPEIEPPFAARRQALTLTQQPWRNRHRNRSHGLSLSTSSSAAM</sequence>
<dbReference type="EMBL" id="MCFL01000001">
    <property type="protein sequence ID" value="ORZ41759.1"/>
    <property type="molecule type" value="Genomic_DNA"/>
</dbReference>
<comment type="caution">
    <text evidence="2">The sequence shown here is derived from an EMBL/GenBank/DDBJ whole genome shotgun (WGS) entry which is preliminary data.</text>
</comment>
<evidence type="ECO:0000313" key="3">
    <source>
        <dbReference type="Proteomes" id="UP000193411"/>
    </source>
</evidence>
<keyword evidence="3" id="KW-1185">Reference proteome</keyword>
<evidence type="ECO:0000313" key="2">
    <source>
        <dbReference type="EMBL" id="ORZ41759.1"/>
    </source>
</evidence>
<dbReference type="Proteomes" id="UP000193411">
    <property type="component" value="Unassembled WGS sequence"/>
</dbReference>
<accession>A0A1Y2I4N6</accession>
<organism evidence="2 3">
    <name type="scientific">Catenaria anguillulae PL171</name>
    <dbReference type="NCBI Taxonomy" id="765915"/>
    <lineage>
        <taxon>Eukaryota</taxon>
        <taxon>Fungi</taxon>
        <taxon>Fungi incertae sedis</taxon>
        <taxon>Blastocladiomycota</taxon>
        <taxon>Blastocladiomycetes</taxon>
        <taxon>Blastocladiales</taxon>
        <taxon>Catenariaceae</taxon>
        <taxon>Catenaria</taxon>
    </lineage>
</organism>
<dbReference type="AlphaFoldDB" id="A0A1Y2I4N6"/>